<evidence type="ECO:0000259" key="1">
    <source>
        <dbReference type="Pfam" id="PF00669"/>
    </source>
</evidence>
<dbReference type="GO" id="GO:0009288">
    <property type="term" value="C:bacterial-type flagellum"/>
    <property type="evidence" value="ECO:0007669"/>
    <property type="project" value="InterPro"/>
</dbReference>
<dbReference type="Pfam" id="PF00669">
    <property type="entry name" value="Flagellin_N"/>
    <property type="match status" value="1"/>
</dbReference>
<dbReference type="EMBL" id="UINC01062635">
    <property type="protein sequence ID" value="SVB89445.1"/>
    <property type="molecule type" value="Genomic_DNA"/>
</dbReference>
<reference evidence="2" key="1">
    <citation type="submission" date="2018-05" db="EMBL/GenBank/DDBJ databases">
        <authorList>
            <person name="Lanie J.A."/>
            <person name="Ng W.-L."/>
            <person name="Kazmierczak K.M."/>
            <person name="Andrzejewski T.M."/>
            <person name="Davidsen T.M."/>
            <person name="Wayne K.J."/>
            <person name="Tettelin H."/>
            <person name="Glass J.I."/>
            <person name="Rusch D."/>
            <person name="Podicherti R."/>
            <person name="Tsui H.-C.T."/>
            <person name="Winkler M.E."/>
        </authorList>
    </citation>
    <scope>NUCLEOTIDE SEQUENCE</scope>
</reference>
<sequence length="185" mass="20080">MVINTNIEAQATANNLNVSQAQLAKSLSRLSSCSKIIVPSDDAAGLAVSSRLRSQIKRLDSALNNVINAVSFTQTQDGFMKTIDKAYRRMGELAILSQDTTKSDADRALYNQEFQQLKSYVQETTKQDFNGVSLFSGATLDVTVDAEGTTFSMVGINLGDPTYTSATNTGVDSWKLNEDAFMVSK</sequence>
<accession>A0A382HQX9</accession>
<name>A0A382HQX9_9ZZZZ</name>
<feature type="domain" description="Flagellin N-terminal" evidence="1">
    <location>
        <begin position="3"/>
        <end position="138"/>
    </location>
</feature>
<feature type="non-terminal residue" evidence="2">
    <location>
        <position position="185"/>
    </location>
</feature>
<dbReference type="PRINTS" id="PR00207">
    <property type="entry name" value="FLAGELLIN"/>
</dbReference>
<dbReference type="GO" id="GO:0005198">
    <property type="term" value="F:structural molecule activity"/>
    <property type="evidence" value="ECO:0007669"/>
    <property type="project" value="InterPro"/>
</dbReference>
<dbReference type="InterPro" id="IPR001492">
    <property type="entry name" value="Flagellin"/>
</dbReference>
<dbReference type="PANTHER" id="PTHR42792">
    <property type="entry name" value="FLAGELLIN"/>
    <property type="match status" value="1"/>
</dbReference>
<gene>
    <name evidence="2" type="ORF">METZ01_LOCUS242299</name>
</gene>
<dbReference type="PANTHER" id="PTHR42792:SF2">
    <property type="entry name" value="FLAGELLIN"/>
    <property type="match status" value="1"/>
</dbReference>
<protein>
    <recommendedName>
        <fullName evidence="1">Flagellin N-terminal domain-containing protein</fullName>
    </recommendedName>
</protein>
<dbReference type="Gene3D" id="1.20.1330.10">
    <property type="entry name" value="f41 fragment of flagellin, N-terminal domain"/>
    <property type="match status" value="1"/>
</dbReference>
<dbReference type="SUPFAM" id="SSF64518">
    <property type="entry name" value="Phase 1 flagellin"/>
    <property type="match status" value="1"/>
</dbReference>
<proteinExistence type="predicted"/>
<dbReference type="InterPro" id="IPR001029">
    <property type="entry name" value="Flagellin_N"/>
</dbReference>
<dbReference type="AlphaFoldDB" id="A0A382HQX9"/>
<organism evidence="2">
    <name type="scientific">marine metagenome</name>
    <dbReference type="NCBI Taxonomy" id="408172"/>
    <lineage>
        <taxon>unclassified sequences</taxon>
        <taxon>metagenomes</taxon>
        <taxon>ecological metagenomes</taxon>
    </lineage>
</organism>
<evidence type="ECO:0000313" key="2">
    <source>
        <dbReference type="EMBL" id="SVB89445.1"/>
    </source>
</evidence>